<keyword evidence="1" id="KW-0732">Signal</keyword>
<evidence type="ECO:0000256" key="1">
    <source>
        <dbReference type="SAM" id="SignalP"/>
    </source>
</evidence>
<evidence type="ECO:0000313" key="3">
    <source>
        <dbReference type="Proteomes" id="UP001156940"/>
    </source>
</evidence>
<proteinExistence type="predicted"/>
<comment type="caution">
    <text evidence="2">The sequence shown here is derived from an EMBL/GenBank/DDBJ whole genome shotgun (WGS) entry which is preliminary data.</text>
</comment>
<dbReference type="Proteomes" id="UP001156940">
    <property type="component" value="Unassembled WGS sequence"/>
</dbReference>
<organism evidence="2 3">
    <name type="scientific">Luteimonas endophytica</name>
    <dbReference type="NCBI Taxonomy" id="3042023"/>
    <lineage>
        <taxon>Bacteria</taxon>
        <taxon>Pseudomonadati</taxon>
        <taxon>Pseudomonadota</taxon>
        <taxon>Gammaproteobacteria</taxon>
        <taxon>Lysobacterales</taxon>
        <taxon>Lysobacteraceae</taxon>
        <taxon>Luteimonas</taxon>
    </lineage>
</organism>
<dbReference type="EMBL" id="JARXRM010000008">
    <property type="protein sequence ID" value="MDH5821557.1"/>
    <property type="molecule type" value="Genomic_DNA"/>
</dbReference>
<feature type="signal peptide" evidence="1">
    <location>
        <begin position="1"/>
        <end position="24"/>
    </location>
</feature>
<keyword evidence="3" id="KW-1185">Reference proteome</keyword>
<reference evidence="2 3" key="1">
    <citation type="submission" date="2023-04" db="EMBL/GenBank/DDBJ databases">
        <title>Luteimonas endophyticus RD2P54.</title>
        <authorList>
            <person name="Sun J.-Q."/>
        </authorList>
    </citation>
    <scope>NUCLEOTIDE SEQUENCE [LARGE SCALE GENOMIC DNA]</scope>
    <source>
        <strain evidence="2 3">RD2P54</strain>
    </source>
</reference>
<sequence length="144" mass="14853">MHNHPVLIRSMGVALVMLAGCAHSGSTGSASLCEAGQSCALTGRLALHEGEPATAAVLDVDGTCAKLALPDGFKDALRTWNGQTVSVQGRAFVQPSFEVAGEVVLWYAEQGRQVPLGVCDHGIGVFVDTVSLPSGEVWPASPSP</sequence>
<accession>A0ABT6J4R5</accession>
<evidence type="ECO:0000313" key="2">
    <source>
        <dbReference type="EMBL" id="MDH5821557.1"/>
    </source>
</evidence>
<gene>
    <name evidence="2" type="ORF">QFW77_00920</name>
</gene>
<feature type="chain" id="PRO_5047216786" description="Lipoprotein" evidence="1">
    <location>
        <begin position="25"/>
        <end position="144"/>
    </location>
</feature>
<protein>
    <recommendedName>
        <fullName evidence="4">Lipoprotein</fullName>
    </recommendedName>
</protein>
<dbReference type="RefSeq" id="WP_280572267.1">
    <property type="nucleotide sequence ID" value="NZ_JARXRM010000008.1"/>
</dbReference>
<name>A0ABT6J4R5_9GAMM</name>
<evidence type="ECO:0008006" key="4">
    <source>
        <dbReference type="Google" id="ProtNLM"/>
    </source>
</evidence>